<dbReference type="HOGENOM" id="CLU_568022_0_0_1"/>
<dbReference type="AlphaFoldDB" id="V9EBA9"/>
<dbReference type="EMBL" id="ANIZ01003076">
    <property type="protein sequence ID" value="ETI35848.1"/>
    <property type="molecule type" value="Genomic_DNA"/>
</dbReference>
<dbReference type="OrthoDB" id="120777at2759"/>
<keyword evidence="2" id="KW-1185">Reference proteome</keyword>
<accession>V9EBA9</accession>
<name>V9EBA9_PHYNI</name>
<organism evidence="1 2">
    <name type="scientific">Phytophthora nicotianae P1569</name>
    <dbReference type="NCBI Taxonomy" id="1317065"/>
    <lineage>
        <taxon>Eukaryota</taxon>
        <taxon>Sar</taxon>
        <taxon>Stramenopiles</taxon>
        <taxon>Oomycota</taxon>
        <taxon>Peronosporomycetes</taxon>
        <taxon>Peronosporales</taxon>
        <taxon>Peronosporaceae</taxon>
        <taxon>Phytophthora</taxon>
    </lineage>
</organism>
<evidence type="ECO:0000313" key="1">
    <source>
        <dbReference type="EMBL" id="ETI35848.1"/>
    </source>
</evidence>
<comment type="caution">
    <text evidence="1">The sequence shown here is derived from an EMBL/GenBank/DDBJ whole genome shotgun (WGS) entry which is preliminary data.</text>
</comment>
<protein>
    <submittedName>
        <fullName evidence="1">Uncharacterized protein</fullName>
    </submittedName>
</protein>
<gene>
    <name evidence="1" type="ORF">F443_17896</name>
</gene>
<dbReference type="eggNOG" id="ENOG502RG7F">
    <property type="taxonomic scope" value="Eukaryota"/>
</dbReference>
<proteinExistence type="predicted"/>
<sequence length="421" mass="46275">MWEEYGENETEGYLGNEGASSNTTYSRYAIVAWPVANGVENTLQFINATAAIEVLQHQKSVAPDTLRVFVNAVGDKLVETQASFDRSRTYSYTEPKKVSVSALFSQTISKLLVDTGDVWLATLFFTKICSNVKEKANLVPAYVALARKFDWSSIGQALLSSLGSKTGNSRYSFDAFGGTSDSSMVLALQIFDGLDDGLAKEALLKAAVSDAVTLRNDCLCASKALGSLWVSTIRNGNKSVVDVLAKRLKQMDPSLLGPVIDVFLQELSDVNSSDDMFAVLASIATMRIEWLKSQIQAKDKPFSWEMPHAIFPDPQIQVFLRGPEMSKTTVGVRTFGGLPAARKFAERTPQTHASFSMVPAGRGQEAFATITKTRTWFNKQQNDVVTHKSELQCLIDRFGQATAEEGPALKRARIEVWEHRG</sequence>
<dbReference type="Proteomes" id="UP000018721">
    <property type="component" value="Unassembled WGS sequence"/>
</dbReference>
<evidence type="ECO:0000313" key="2">
    <source>
        <dbReference type="Proteomes" id="UP000018721"/>
    </source>
</evidence>
<reference evidence="1 2" key="1">
    <citation type="submission" date="2013-11" db="EMBL/GenBank/DDBJ databases">
        <title>The Genome Sequence of Phytophthora parasitica P1569.</title>
        <authorList>
            <consortium name="The Broad Institute Genomics Platform"/>
            <person name="Russ C."/>
            <person name="Tyler B."/>
            <person name="Panabieres F."/>
            <person name="Shan W."/>
            <person name="Tripathy S."/>
            <person name="Grunwald N."/>
            <person name="Machado M."/>
            <person name="Johnson C.S."/>
            <person name="Arredondo F."/>
            <person name="Hong C."/>
            <person name="Coffey M."/>
            <person name="Young S.K."/>
            <person name="Zeng Q."/>
            <person name="Gargeya S."/>
            <person name="Fitzgerald M."/>
            <person name="Abouelleil A."/>
            <person name="Alvarado L."/>
            <person name="Chapman S.B."/>
            <person name="Gainer-Dewar J."/>
            <person name="Goldberg J."/>
            <person name="Griggs A."/>
            <person name="Gujja S."/>
            <person name="Hansen M."/>
            <person name="Howarth C."/>
            <person name="Imamovic A."/>
            <person name="Ireland A."/>
            <person name="Larimer J."/>
            <person name="McCowan C."/>
            <person name="Murphy C."/>
            <person name="Pearson M."/>
            <person name="Poon T.W."/>
            <person name="Priest M."/>
            <person name="Roberts A."/>
            <person name="Saif S."/>
            <person name="Shea T."/>
            <person name="Sykes S."/>
            <person name="Wortman J."/>
            <person name="Nusbaum C."/>
            <person name="Birren B."/>
        </authorList>
    </citation>
    <scope>NUCLEOTIDE SEQUENCE [LARGE SCALE GENOMIC DNA]</scope>
    <source>
        <strain evidence="1 2">P1569</strain>
    </source>
</reference>